<name>A0A2T4AWB4_TRIHA</name>
<protein>
    <submittedName>
        <fullName evidence="2">Uncharacterized protein</fullName>
    </submittedName>
</protein>
<gene>
    <name evidence="2" type="ORF">M431DRAFT_503431</name>
</gene>
<evidence type="ECO:0000313" key="3">
    <source>
        <dbReference type="Proteomes" id="UP000241690"/>
    </source>
</evidence>
<dbReference type="AlphaFoldDB" id="A0A2T4AWB4"/>
<dbReference type="GeneID" id="36626869"/>
<dbReference type="RefSeq" id="XP_024780955.1">
    <property type="nucleotide sequence ID" value="XM_024918300.1"/>
</dbReference>
<feature type="compositionally biased region" description="Acidic residues" evidence="1">
    <location>
        <begin position="477"/>
        <end position="498"/>
    </location>
</feature>
<accession>A0A2T4AWB4</accession>
<organism evidence="2 3">
    <name type="scientific">Trichoderma harzianum CBS 226.95</name>
    <dbReference type="NCBI Taxonomy" id="983964"/>
    <lineage>
        <taxon>Eukaryota</taxon>
        <taxon>Fungi</taxon>
        <taxon>Dikarya</taxon>
        <taxon>Ascomycota</taxon>
        <taxon>Pezizomycotina</taxon>
        <taxon>Sordariomycetes</taxon>
        <taxon>Hypocreomycetidae</taxon>
        <taxon>Hypocreales</taxon>
        <taxon>Hypocreaceae</taxon>
        <taxon>Trichoderma</taxon>
    </lineage>
</organism>
<dbReference type="EMBL" id="KZ679675">
    <property type="protein sequence ID" value="PTB61278.1"/>
    <property type="molecule type" value="Genomic_DNA"/>
</dbReference>
<reference evidence="2 3" key="1">
    <citation type="submission" date="2016-07" db="EMBL/GenBank/DDBJ databases">
        <title>Multiple horizontal gene transfer events from other fungi enriched the ability of initially mycotrophic Trichoderma (Ascomycota) to feed on dead plant biomass.</title>
        <authorList>
            <consortium name="DOE Joint Genome Institute"/>
            <person name="Aerts A."/>
            <person name="Atanasova L."/>
            <person name="Chenthamara K."/>
            <person name="Zhang J."/>
            <person name="Grujic M."/>
            <person name="Henrissat B."/>
            <person name="Kuo A."/>
            <person name="Salamov A."/>
            <person name="Lipzen A."/>
            <person name="Labutti K."/>
            <person name="Barry K."/>
            <person name="Miao Y."/>
            <person name="Rahimi M.J."/>
            <person name="Shen Q."/>
            <person name="Grigoriev I.V."/>
            <person name="Kubicek C.P."/>
            <person name="Druzhinina I.S."/>
        </authorList>
    </citation>
    <scope>NUCLEOTIDE SEQUENCE [LARGE SCALE GENOMIC DNA]</scope>
    <source>
        <strain evidence="2 3">CBS 226.95</strain>
    </source>
</reference>
<sequence length="627" mass="72829">MSKRALDKEQLHKANKRPKATLASIYFPIYSTAGTQPDANSSTALSRIRVEDGGEETRKSSNYPHQRRQLYHHHPLRELPLIQRSPESARASSVLQGALENSLIHYKTAKSIGAWSEDDLFKWYEWYLEPDMRRHDPRRWRDWQDDRRLDDDGKALQQQLERWAVRCPLCFLYRDITCNKHVMSECQRPAKEMACLIESRLRETLVDIQDRGIGGYGEVPWYGGCCLPRSRCPMWEKTDGEGERRGDDRAWHRIDDEWCRFYLVVIHAVSAMLTFQLPSGITLLQQVKIWQEGSRTQFNSKLDLDGLEVGKWLMSPMWWDSRQVMIMLRVFYQLDMAVEEAWVLKAIERRQVELNALSLQQWNDWDSTVNHVAAAGRNQKRHRREKMKMDINSADEGYIKDALYDAAEELKRYTDMDSYWWAVQARIQEWGEGAIQCQLCRAYAWSELCYTHSARVCEMWVESERFRTLVNKLSGLDGEEKEGTDADADEGEDKEADEGYGTCQTCRFPVAVCQPISRDDRKSGRREAEWGRCRGTDVLKQTVAALLVIAGGKLGKMVIDEEMAEWRQSSESGRWVDMMEEWKKGGIGFEGLADEWIQQQVSCGRGGQPRIVRIFLQLTGGFRHVIQ</sequence>
<dbReference type="Proteomes" id="UP000241690">
    <property type="component" value="Unassembled WGS sequence"/>
</dbReference>
<evidence type="ECO:0000256" key="1">
    <source>
        <dbReference type="SAM" id="MobiDB-lite"/>
    </source>
</evidence>
<feature type="compositionally biased region" description="Basic and acidic residues" evidence="1">
    <location>
        <begin position="49"/>
        <end position="59"/>
    </location>
</feature>
<feature type="region of interest" description="Disordered" evidence="1">
    <location>
        <begin position="49"/>
        <end position="68"/>
    </location>
</feature>
<keyword evidence="3" id="KW-1185">Reference proteome</keyword>
<evidence type="ECO:0000313" key="2">
    <source>
        <dbReference type="EMBL" id="PTB61278.1"/>
    </source>
</evidence>
<proteinExistence type="predicted"/>
<feature type="region of interest" description="Disordered" evidence="1">
    <location>
        <begin position="477"/>
        <end position="500"/>
    </location>
</feature>